<dbReference type="AlphaFoldDB" id="A0A835I8X0"/>
<comment type="caution">
    <text evidence="2">The sequence shown here is derived from an EMBL/GenBank/DDBJ whole genome shotgun (WGS) entry which is preliminary data.</text>
</comment>
<organism evidence="2 3">
    <name type="scientific">Coptis chinensis</name>
    <dbReference type="NCBI Taxonomy" id="261450"/>
    <lineage>
        <taxon>Eukaryota</taxon>
        <taxon>Viridiplantae</taxon>
        <taxon>Streptophyta</taxon>
        <taxon>Embryophyta</taxon>
        <taxon>Tracheophyta</taxon>
        <taxon>Spermatophyta</taxon>
        <taxon>Magnoliopsida</taxon>
        <taxon>Ranunculales</taxon>
        <taxon>Ranunculaceae</taxon>
        <taxon>Coptidoideae</taxon>
        <taxon>Coptis</taxon>
    </lineage>
</organism>
<protein>
    <submittedName>
        <fullName evidence="2">Uncharacterized protein</fullName>
    </submittedName>
</protein>
<feature type="compositionally biased region" description="Basic and acidic residues" evidence="1">
    <location>
        <begin position="31"/>
        <end position="46"/>
    </location>
</feature>
<evidence type="ECO:0000313" key="3">
    <source>
        <dbReference type="Proteomes" id="UP000631114"/>
    </source>
</evidence>
<accession>A0A835I8X0</accession>
<name>A0A835I8X0_9MAGN</name>
<sequence>MFGYNKAGCERQLPKSKPKNNTTTKENVGNGEKRYVQQWKRKETKSTENIGSAELSSIVISSSTPQQVLSQRVVDSGNNSLPAHGSQGRPSTTIVSNQGNRFRFAALANDTTDVDVQPSATILGDCNCCRNRR</sequence>
<reference evidence="2 3" key="1">
    <citation type="submission" date="2020-10" db="EMBL/GenBank/DDBJ databases">
        <title>The Coptis chinensis genome and diversification of protoberbering-type alkaloids.</title>
        <authorList>
            <person name="Wang B."/>
            <person name="Shu S."/>
            <person name="Song C."/>
            <person name="Liu Y."/>
        </authorList>
    </citation>
    <scope>NUCLEOTIDE SEQUENCE [LARGE SCALE GENOMIC DNA]</scope>
    <source>
        <strain evidence="2">HL-2020</strain>
        <tissue evidence="2">Leaf</tissue>
    </source>
</reference>
<feature type="region of interest" description="Disordered" evidence="1">
    <location>
        <begin position="1"/>
        <end position="51"/>
    </location>
</feature>
<feature type="compositionally biased region" description="Polar residues" evidence="1">
    <location>
        <begin position="88"/>
        <end position="97"/>
    </location>
</feature>
<feature type="region of interest" description="Disordered" evidence="1">
    <location>
        <begin position="72"/>
        <end position="97"/>
    </location>
</feature>
<evidence type="ECO:0000256" key="1">
    <source>
        <dbReference type="SAM" id="MobiDB-lite"/>
    </source>
</evidence>
<dbReference type="EMBL" id="JADFTS010000004">
    <property type="protein sequence ID" value="KAF9611877.1"/>
    <property type="molecule type" value="Genomic_DNA"/>
</dbReference>
<gene>
    <name evidence="2" type="ORF">IFM89_036660</name>
</gene>
<keyword evidence="3" id="KW-1185">Reference proteome</keyword>
<dbReference type="Proteomes" id="UP000631114">
    <property type="component" value="Unassembled WGS sequence"/>
</dbReference>
<proteinExistence type="predicted"/>
<evidence type="ECO:0000313" key="2">
    <source>
        <dbReference type="EMBL" id="KAF9611877.1"/>
    </source>
</evidence>